<dbReference type="Proteomes" id="UP000694865">
    <property type="component" value="Unplaced"/>
</dbReference>
<proteinExistence type="inferred from homology"/>
<evidence type="ECO:0000256" key="5">
    <source>
        <dbReference type="ARBA" id="ARBA00022832"/>
    </source>
</evidence>
<keyword evidence="2 10" id="KW-0444">Lipid biosynthesis</keyword>
<evidence type="ECO:0000256" key="3">
    <source>
        <dbReference type="ARBA" id="ARBA00022679"/>
    </source>
</evidence>
<evidence type="ECO:0000256" key="10">
    <source>
        <dbReference type="RuleBase" id="RU361115"/>
    </source>
</evidence>
<dbReference type="PANTHER" id="PTHR11157:SF17">
    <property type="entry name" value="ELONGATION OF VERY LONG CHAIN FATTY ACIDS PROTEIN 6"/>
    <property type="match status" value="1"/>
</dbReference>
<dbReference type="InterPro" id="IPR002076">
    <property type="entry name" value="ELO_fam"/>
</dbReference>
<comment type="similarity">
    <text evidence="10">Belongs to the ELO family.</text>
</comment>
<feature type="transmembrane region" description="Helical" evidence="10">
    <location>
        <begin position="259"/>
        <end position="277"/>
    </location>
</feature>
<evidence type="ECO:0000313" key="12">
    <source>
        <dbReference type="RefSeq" id="XP_002740724.1"/>
    </source>
</evidence>
<dbReference type="PROSITE" id="PS01188">
    <property type="entry name" value="ELO"/>
    <property type="match status" value="1"/>
</dbReference>
<evidence type="ECO:0000256" key="8">
    <source>
        <dbReference type="ARBA" id="ARBA00023136"/>
    </source>
</evidence>
<keyword evidence="4 10" id="KW-0812">Transmembrane</keyword>
<evidence type="ECO:0000256" key="6">
    <source>
        <dbReference type="ARBA" id="ARBA00022989"/>
    </source>
</evidence>
<sequence>MVTAGEYANEALLLSKLTHNGGVFRRQYDFERNLVDTPSWHIHMKHYWHYSIYTSVVYIILIFSIQRYMRDRPKFHLRGPLVAWNLVLAIFSMWGSVRTSLDLFIIIKEDGFYASVCDSKYFTPSAGSAISFWGVLFVLSKYPELIDTFFIVLRKQKLIFLHWYHHATVLVYCCLCHSEYAAPAYWFLTMNFTVHAFMYLYYAIRATGYRVPLKVNIVITSLQITQMVVGCGVLIYAYAMKTKGYGCDVSDFNLTYGGLMYLSYFILFANFFYHTYFGKGTYSIKQALKKRE</sequence>
<comment type="catalytic activity">
    <reaction evidence="10">
        <text>a very-long-chain acyl-CoA + malonyl-CoA + H(+) = a very-long-chain 3-oxoacyl-CoA + CO2 + CoA</text>
        <dbReference type="Rhea" id="RHEA:32727"/>
        <dbReference type="ChEBI" id="CHEBI:15378"/>
        <dbReference type="ChEBI" id="CHEBI:16526"/>
        <dbReference type="ChEBI" id="CHEBI:57287"/>
        <dbReference type="ChEBI" id="CHEBI:57384"/>
        <dbReference type="ChEBI" id="CHEBI:90725"/>
        <dbReference type="ChEBI" id="CHEBI:90736"/>
        <dbReference type="EC" id="2.3.1.199"/>
    </reaction>
</comment>
<keyword evidence="3 10" id="KW-0808">Transferase</keyword>
<dbReference type="PANTHER" id="PTHR11157">
    <property type="entry name" value="FATTY ACID ACYL TRANSFERASE-RELATED"/>
    <property type="match status" value="1"/>
</dbReference>
<keyword evidence="11" id="KW-1185">Reference proteome</keyword>
<feature type="transmembrane region" description="Helical" evidence="10">
    <location>
        <begin position="81"/>
        <end position="101"/>
    </location>
</feature>
<dbReference type="InterPro" id="IPR030457">
    <property type="entry name" value="ELO_CS"/>
</dbReference>
<accession>A0ABM0GZB5</accession>
<evidence type="ECO:0000256" key="1">
    <source>
        <dbReference type="ARBA" id="ARBA00004141"/>
    </source>
</evidence>
<keyword evidence="5 10" id="KW-0276">Fatty acid metabolism</keyword>
<dbReference type="GeneID" id="100375598"/>
<dbReference type="EC" id="2.3.1.199" evidence="10"/>
<evidence type="ECO:0000256" key="2">
    <source>
        <dbReference type="ARBA" id="ARBA00022516"/>
    </source>
</evidence>
<feature type="transmembrane region" description="Helical" evidence="10">
    <location>
        <begin position="121"/>
        <end position="139"/>
    </location>
</feature>
<evidence type="ECO:0000256" key="9">
    <source>
        <dbReference type="ARBA" id="ARBA00023160"/>
    </source>
</evidence>
<keyword evidence="6 10" id="KW-1133">Transmembrane helix</keyword>
<dbReference type="Pfam" id="PF01151">
    <property type="entry name" value="ELO"/>
    <property type="match status" value="1"/>
</dbReference>
<comment type="subcellular location">
    <subcellularLocation>
        <location evidence="1">Membrane</location>
        <topology evidence="1">Multi-pass membrane protein</topology>
    </subcellularLocation>
</comment>
<feature type="transmembrane region" description="Helical" evidence="10">
    <location>
        <begin position="47"/>
        <end position="69"/>
    </location>
</feature>
<organism evidence="11 12">
    <name type="scientific">Saccoglossus kowalevskii</name>
    <name type="common">Acorn worm</name>
    <dbReference type="NCBI Taxonomy" id="10224"/>
    <lineage>
        <taxon>Eukaryota</taxon>
        <taxon>Metazoa</taxon>
        <taxon>Hemichordata</taxon>
        <taxon>Enteropneusta</taxon>
        <taxon>Harrimaniidae</taxon>
        <taxon>Saccoglossus</taxon>
    </lineage>
</organism>
<evidence type="ECO:0000256" key="7">
    <source>
        <dbReference type="ARBA" id="ARBA00023098"/>
    </source>
</evidence>
<name>A0ABM0GZB5_SACKO</name>
<protein>
    <recommendedName>
        <fullName evidence="10">Elongation of very long chain fatty acids protein</fullName>
        <ecNumber evidence="10">2.3.1.199</ecNumber>
    </recommendedName>
    <alternativeName>
        <fullName evidence="10">Very-long-chain 3-oxoacyl-CoA synthase</fullName>
    </alternativeName>
</protein>
<dbReference type="RefSeq" id="XP_002740724.1">
    <property type="nucleotide sequence ID" value="XM_002740678.2"/>
</dbReference>
<gene>
    <name evidence="12" type="primary">LOC100375598</name>
</gene>
<keyword evidence="9 10" id="KW-0275">Fatty acid biosynthesis</keyword>
<keyword evidence="8 10" id="KW-0472">Membrane</keyword>
<feature type="transmembrane region" description="Helical" evidence="10">
    <location>
        <begin position="184"/>
        <end position="204"/>
    </location>
</feature>
<evidence type="ECO:0000313" key="11">
    <source>
        <dbReference type="Proteomes" id="UP000694865"/>
    </source>
</evidence>
<keyword evidence="7 10" id="KW-0443">Lipid metabolism</keyword>
<reference evidence="12" key="1">
    <citation type="submission" date="2025-08" db="UniProtKB">
        <authorList>
            <consortium name="RefSeq"/>
        </authorList>
    </citation>
    <scope>IDENTIFICATION</scope>
    <source>
        <tissue evidence="12">Testes</tissue>
    </source>
</reference>
<evidence type="ECO:0000256" key="4">
    <source>
        <dbReference type="ARBA" id="ARBA00022692"/>
    </source>
</evidence>
<feature type="transmembrane region" description="Helical" evidence="10">
    <location>
        <begin position="160"/>
        <end position="178"/>
    </location>
</feature>
<feature type="transmembrane region" description="Helical" evidence="10">
    <location>
        <begin position="216"/>
        <end position="239"/>
    </location>
</feature>